<dbReference type="SUPFAM" id="SSF53067">
    <property type="entry name" value="Actin-like ATPase domain"/>
    <property type="match status" value="2"/>
</dbReference>
<dbReference type="PANTHER" id="PTHR34265">
    <property type="entry name" value="TYPE III PANTOTHENATE KINASE"/>
    <property type="match status" value="1"/>
</dbReference>
<evidence type="ECO:0000256" key="9">
    <source>
        <dbReference type="ARBA" id="ARBA00022741"/>
    </source>
</evidence>
<feature type="binding site" evidence="16">
    <location>
        <position position="123"/>
    </location>
    <ligand>
        <name>ATP</name>
        <dbReference type="ChEBI" id="CHEBI:30616"/>
    </ligand>
</feature>
<keyword evidence="18" id="KW-1185">Reference proteome</keyword>
<feature type="binding site" evidence="16">
    <location>
        <begin position="98"/>
        <end position="101"/>
    </location>
    <ligand>
        <name>substrate</name>
    </ligand>
</feature>
<dbReference type="NCBIfam" id="TIGR00671">
    <property type="entry name" value="baf"/>
    <property type="match status" value="1"/>
</dbReference>
<comment type="subcellular location">
    <subcellularLocation>
        <location evidence="3 16">Cytoplasm</location>
    </subcellularLocation>
</comment>
<keyword evidence="16" id="KW-0479">Metal-binding</keyword>
<comment type="subunit">
    <text evidence="5 16">Homodimer.</text>
</comment>
<comment type="cofactor">
    <cofactor evidence="16">
        <name>NH4(+)</name>
        <dbReference type="ChEBI" id="CHEBI:28938"/>
    </cofactor>
    <cofactor evidence="16">
        <name>K(+)</name>
        <dbReference type="ChEBI" id="CHEBI:29103"/>
    </cofactor>
    <text evidence="16">A monovalent cation. Ammonium or potassium.</text>
</comment>
<feature type="binding site" evidence="16">
    <location>
        <begin position="6"/>
        <end position="13"/>
    </location>
    <ligand>
        <name>ATP</name>
        <dbReference type="ChEBI" id="CHEBI:30616"/>
    </ligand>
</feature>
<feature type="binding site" evidence="16">
    <location>
        <position position="177"/>
    </location>
    <ligand>
        <name>substrate</name>
    </ligand>
</feature>
<evidence type="ECO:0000313" key="17">
    <source>
        <dbReference type="EMBL" id="MCP8900882.1"/>
    </source>
</evidence>
<dbReference type="EC" id="2.7.1.33" evidence="6 16"/>
<evidence type="ECO:0000256" key="5">
    <source>
        <dbReference type="ARBA" id="ARBA00011738"/>
    </source>
</evidence>
<comment type="cofactor">
    <cofactor evidence="2">
        <name>K(+)</name>
        <dbReference type="ChEBI" id="CHEBI:29103"/>
    </cofactor>
</comment>
<evidence type="ECO:0000256" key="6">
    <source>
        <dbReference type="ARBA" id="ARBA00012102"/>
    </source>
</evidence>
<dbReference type="Gene3D" id="3.30.420.40">
    <property type="match status" value="2"/>
</dbReference>
<dbReference type="InterPro" id="IPR004619">
    <property type="entry name" value="Type_III_PanK"/>
</dbReference>
<dbReference type="EMBL" id="JAMFTH010000007">
    <property type="protein sequence ID" value="MCP8900882.1"/>
    <property type="molecule type" value="Genomic_DNA"/>
</dbReference>
<comment type="pathway">
    <text evidence="4 16">Cofactor biosynthesis; coenzyme A biosynthesis; CoA from (R)-pantothenate: step 1/5.</text>
</comment>
<keyword evidence="7 16" id="KW-0963">Cytoplasm</keyword>
<dbReference type="GO" id="GO:0005737">
    <property type="term" value="C:cytoplasm"/>
    <property type="evidence" value="ECO:0007669"/>
    <property type="project" value="UniProtKB-SubCell"/>
</dbReference>
<keyword evidence="11 16" id="KW-0067">ATP-binding</keyword>
<comment type="function">
    <text evidence="16">Catalyzes the phosphorylation of pantothenate (Pan), the first step in CoA biosynthesis.</text>
</comment>
<dbReference type="GO" id="GO:0015937">
    <property type="term" value="P:coenzyme A biosynthetic process"/>
    <property type="evidence" value="ECO:0007669"/>
    <property type="project" value="UniProtKB-UniRule"/>
</dbReference>
<evidence type="ECO:0000256" key="2">
    <source>
        <dbReference type="ARBA" id="ARBA00001958"/>
    </source>
</evidence>
<organism evidence="17 18">
    <name type="scientific">Gilvimarinus xylanilyticus</name>
    <dbReference type="NCBI Taxonomy" id="2944139"/>
    <lineage>
        <taxon>Bacteria</taxon>
        <taxon>Pseudomonadati</taxon>
        <taxon>Pseudomonadota</taxon>
        <taxon>Gammaproteobacteria</taxon>
        <taxon>Cellvibrionales</taxon>
        <taxon>Cellvibrionaceae</taxon>
        <taxon>Gilvimarinus</taxon>
    </lineage>
</organism>
<keyword evidence="9 16" id="KW-0547">Nucleotide-binding</keyword>
<reference evidence="17" key="2">
    <citation type="submission" date="2023-01" db="EMBL/GenBank/DDBJ databases">
        <title>Gilvimarinus xylanilyticus HB14 isolated from Caulerpa lentillifera aquaculture base in Hainan, China.</title>
        <authorList>
            <person name="Zhang Y.-J."/>
        </authorList>
    </citation>
    <scope>NUCLEOTIDE SEQUENCE</scope>
    <source>
        <strain evidence="17">HB14</strain>
    </source>
</reference>
<dbReference type="HAMAP" id="MF_01274">
    <property type="entry name" value="Pantothen_kinase_3"/>
    <property type="match status" value="1"/>
</dbReference>
<dbReference type="CDD" id="cd24015">
    <property type="entry name" value="ASKHA_NBD_PanK-III"/>
    <property type="match status" value="1"/>
</dbReference>
<protein>
    <recommendedName>
        <fullName evidence="15 16">Type III pantothenate kinase</fullName>
        <ecNumber evidence="6 16">2.7.1.33</ecNumber>
    </recommendedName>
    <alternativeName>
        <fullName evidence="16">PanK-III</fullName>
    </alternativeName>
    <alternativeName>
        <fullName evidence="16">Pantothenic acid kinase</fullName>
    </alternativeName>
</protein>
<evidence type="ECO:0000256" key="7">
    <source>
        <dbReference type="ARBA" id="ARBA00022490"/>
    </source>
</evidence>
<dbReference type="RefSeq" id="WP_253969168.1">
    <property type="nucleotide sequence ID" value="NZ_JAMFTH010000007.1"/>
</dbReference>
<proteinExistence type="inferred from homology"/>
<dbReference type="Proteomes" id="UP001139319">
    <property type="component" value="Unassembled WGS sequence"/>
</dbReference>
<keyword evidence="13 16" id="KW-0173">Coenzyme A biosynthesis</keyword>
<comment type="similarity">
    <text evidence="14 16">Belongs to the type III pantothenate kinase family.</text>
</comment>
<evidence type="ECO:0000313" key="18">
    <source>
        <dbReference type="Proteomes" id="UP001139319"/>
    </source>
</evidence>
<evidence type="ECO:0000256" key="11">
    <source>
        <dbReference type="ARBA" id="ARBA00022840"/>
    </source>
</evidence>
<feature type="binding site" evidence="16">
    <location>
        <position position="91"/>
    </location>
    <ligand>
        <name>substrate</name>
    </ligand>
</feature>
<gene>
    <name evidence="16" type="primary">coaX</name>
    <name evidence="17" type="ORF">M6D89_16375</name>
</gene>
<feature type="binding site" evidence="16">
    <location>
        <position position="120"/>
    </location>
    <ligand>
        <name>K(+)</name>
        <dbReference type="ChEBI" id="CHEBI:29103"/>
    </ligand>
</feature>
<evidence type="ECO:0000256" key="14">
    <source>
        <dbReference type="ARBA" id="ARBA00038036"/>
    </source>
</evidence>
<dbReference type="Pfam" id="PF03309">
    <property type="entry name" value="Pan_kinase"/>
    <property type="match status" value="1"/>
</dbReference>
<evidence type="ECO:0000256" key="13">
    <source>
        <dbReference type="ARBA" id="ARBA00022993"/>
    </source>
</evidence>
<keyword evidence="8 16" id="KW-0808">Transferase</keyword>
<name>A0A9X2KV64_9GAMM</name>
<evidence type="ECO:0000256" key="1">
    <source>
        <dbReference type="ARBA" id="ARBA00001206"/>
    </source>
</evidence>
<comment type="caution">
    <text evidence="17">The sequence shown here is derived from an EMBL/GenBank/DDBJ whole genome shotgun (WGS) entry which is preliminary data.</text>
</comment>
<comment type="catalytic activity">
    <reaction evidence="1 16">
        <text>(R)-pantothenate + ATP = (R)-4'-phosphopantothenate + ADP + H(+)</text>
        <dbReference type="Rhea" id="RHEA:16373"/>
        <dbReference type="ChEBI" id="CHEBI:10986"/>
        <dbReference type="ChEBI" id="CHEBI:15378"/>
        <dbReference type="ChEBI" id="CHEBI:29032"/>
        <dbReference type="ChEBI" id="CHEBI:30616"/>
        <dbReference type="ChEBI" id="CHEBI:456216"/>
        <dbReference type="EC" id="2.7.1.33"/>
    </reaction>
</comment>
<reference evidence="17" key="1">
    <citation type="submission" date="2022-05" db="EMBL/GenBank/DDBJ databases">
        <authorList>
            <person name="Sun H.-N."/>
        </authorList>
    </citation>
    <scope>NUCLEOTIDE SEQUENCE</scope>
    <source>
        <strain evidence="17">HB14</strain>
    </source>
</reference>
<dbReference type="GO" id="GO:0046872">
    <property type="term" value="F:metal ion binding"/>
    <property type="evidence" value="ECO:0007669"/>
    <property type="project" value="UniProtKB-KW"/>
</dbReference>
<dbReference type="GO" id="GO:0005524">
    <property type="term" value="F:ATP binding"/>
    <property type="evidence" value="ECO:0007669"/>
    <property type="project" value="UniProtKB-UniRule"/>
</dbReference>
<sequence>MNLLIDMGNSRVKWRLWQDSLTLNSGAVSYAGGTCGQWFAGVRERPARVLVSSVAGVEAEQQLQRQLHELGFPAPEFAVTQASACGVSCGYQDYRALGVDRWLALLAAHAKTGQGCVLADSGTALTVDLLAPDGVHLGGFIGPGVGLMRRSLAGESRALAAALSEPYSQIEGPGRDTRSAIDGAVGAMGAGLIERGLALLPQVPLVLTGGDSRVWASMYEKALVYPELVFDGLVRYFAASR</sequence>
<keyword evidence="12 16" id="KW-0630">Potassium</keyword>
<evidence type="ECO:0000256" key="15">
    <source>
        <dbReference type="ARBA" id="ARBA00040883"/>
    </source>
</evidence>
<dbReference type="GO" id="GO:0004594">
    <property type="term" value="F:pantothenate kinase activity"/>
    <property type="evidence" value="ECO:0007669"/>
    <property type="project" value="UniProtKB-UniRule"/>
</dbReference>
<evidence type="ECO:0000256" key="10">
    <source>
        <dbReference type="ARBA" id="ARBA00022777"/>
    </source>
</evidence>
<dbReference type="InterPro" id="IPR043129">
    <property type="entry name" value="ATPase_NBD"/>
</dbReference>
<dbReference type="AlphaFoldDB" id="A0A9X2KV64"/>
<evidence type="ECO:0000256" key="16">
    <source>
        <dbReference type="HAMAP-Rule" id="MF_01274"/>
    </source>
</evidence>
<evidence type="ECO:0000256" key="4">
    <source>
        <dbReference type="ARBA" id="ARBA00005225"/>
    </source>
</evidence>
<evidence type="ECO:0000256" key="3">
    <source>
        <dbReference type="ARBA" id="ARBA00004496"/>
    </source>
</evidence>
<feature type="active site" description="Proton acceptor" evidence="16">
    <location>
        <position position="100"/>
    </location>
</feature>
<evidence type="ECO:0000256" key="8">
    <source>
        <dbReference type="ARBA" id="ARBA00022679"/>
    </source>
</evidence>
<dbReference type="PANTHER" id="PTHR34265:SF1">
    <property type="entry name" value="TYPE III PANTOTHENATE KINASE"/>
    <property type="match status" value="1"/>
</dbReference>
<keyword evidence="10 16" id="KW-0418">Kinase</keyword>
<evidence type="ECO:0000256" key="12">
    <source>
        <dbReference type="ARBA" id="ARBA00022958"/>
    </source>
</evidence>
<accession>A0A9X2KV64</accession>